<dbReference type="STRING" id="3775.A0A1Q3BQN1"/>
<reference evidence="4" key="1">
    <citation type="submission" date="2016-04" db="EMBL/GenBank/DDBJ databases">
        <title>Cephalotus genome sequencing.</title>
        <authorList>
            <person name="Fukushima K."/>
            <person name="Hasebe M."/>
            <person name="Fang X."/>
        </authorList>
    </citation>
    <scope>NUCLEOTIDE SEQUENCE [LARGE SCALE GENOMIC DNA]</scope>
    <source>
        <strain evidence="4">cv. St1</strain>
    </source>
</reference>
<dbReference type="SUPFAM" id="SSF63748">
    <property type="entry name" value="Tudor/PWWP/MBT"/>
    <property type="match status" value="1"/>
</dbReference>
<keyword evidence="4" id="KW-1185">Reference proteome</keyword>
<feature type="region of interest" description="Disordered" evidence="1">
    <location>
        <begin position="1"/>
        <end position="22"/>
    </location>
</feature>
<accession>A0A1Q3BQN1</accession>
<protein>
    <submittedName>
        <fullName evidence="3">PWWP domain-containing protein</fullName>
    </submittedName>
</protein>
<evidence type="ECO:0000259" key="2">
    <source>
        <dbReference type="PROSITE" id="PS50812"/>
    </source>
</evidence>
<dbReference type="InterPro" id="IPR000313">
    <property type="entry name" value="PWWP_dom"/>
</dbReference>
<dbReference type="CDD" id="cd05162">
    <property type="entry name" value="PWWP"/>
    <property type="match status" value="1"/>
</dbReference>
<dbReference type="Gene3D" id="2.30.30.140">
    <property type="match status" value="1"/>
</dbReference>
<dbReference type="Pfam" id="PF00855">
    <property type="entry name" value="PWWP"/>
    <property type="match status" value="1"/>
</dbReference>
<feature type="region of interest" description="Disordered" evidence="1">
    <location>
        <begin position="1014"/>
        <end position="1044"/>
    </location>
</feature>
<sequence length="1368" mass="149526">MDEHNEKDVTGSNGSNSSSVGEVTLSEHVAVVSETLVESMGCEIQSQEGQIEGSFAEEGEPCNGEDIMVEVLGSDVFIDGVCHGAAVGDGGEENLSDEAVQGHEGSVEAGLEKDMKPLDVGIGLVDDLGTCANGISQVEVLPVNSGVEVSLATRMEGLSRDDEGTGSVVESSTGGETKVVHVEEVPAFASEEGLEVGKEVVGCGNDTTTTMNNTQDIGVLSNETLENGIEYGLGGSLEVVGSTGGETQVVPEKFTNMESEDGLNKEIVAETQVVPEEVTDMETEDGSNKEIVAEDSKLADANALQDMKPQDIGVLGDVWKPGIESAVAVVKESNIQTQVVDDEAAVVKEEGLNPNDQISATETASGGTEKYSVVNAESKHADEQTEITVGGKEQQEEVENEGEKDQQSKHEDSLDQGMAPTCAQVDSNIKEEMEADKQVIDTEQIGLEHQQEKIETAGGSTEDHDNVCADPKFPSQPTQVILEGEVGEVDYNVLSNPNFDVTKYVDFDETYSYSGNDQNLKTESTQMDSQLTNEGAKIAVVNSEDAVPRPAEKNQPLKCDKCWDKGLASDNNLVDTNLGEKMDVDEQFNLAGGQDKEFQEPLAMVEAVGVSSESRGNVCADSTLVCQPTDAVVEGEVAVADDEVEHDQNLKAETANGSTKIDTQVTEAERACDLPEMTIGQEMEVDEQLIDSEQDGLHDGQEIEAEEMDTDTEQPKSNEEKFVKSIGLKTGSSVKEPQAHYQLPLEDEGEFTVSDLVWGKVRSHPWWPGQIFDPADASEKAMKYHKKDSFLVAYFGDRTFAWNEASLLKPFLTHFSQIEKQSNAEAFQNAVDCALEEVSRRVELGLACPCIPKDAYDDIKFQIVENTGIRQESSERDGVDKFTNANSFAPDKLLDYMKALAQFPSCGGDRLELGIAKAQLLAFYRLNGYCQLPEFQVCGGLLENDADAPYSEEQMHLGEVFEHETPVYKDDEQMSSQRSSYHRRKHNLKDGLYPSKKERSLSDLMDDTFDSTDGEYGYDGKATGKLASPSSGRKRKGFDSFGDDSVMQEGRKTISLAKVSLTAPSHPKPSFKIGECMRRVASQMTGSPSNLKCNSEKLLKPDGTSDGIDGDESEGFLQNSVVPTEYSSLDELLAQLHLTALDPMKGYSFLSIIISFFSDFRNSIILDLHSGRESVGGQRKRSPQSIVGFPGTFEFEDMSDTYWTDRIIQNGSEEQPPRKNRKKENQLVPVDPERPLLVGRRSRKRYSDGNFYVPAEKPPGYENSPAELVMNFSEVDTVPSETNLNKMFRHFGPIKESETEVDRESSRARVVFKRFSDAEVACNSAGKFNIFGPMPVNYQLNTTISIPFKTFPLAITQGEEDATLYLEC</sequence>
<feature type="compositionally biased region" description="Polar residues" evidence="1">
    <location>
        <begin position="354"/>
        <end position="366"/>
    </location>
</feature>
<dbReference type="FunCoup" id="A0A1Q3BQN1">
    <property type="interactions" value="301"/>
</dbReference>
<feature type="region of interest" description="Disordered" evidence="1">
    <location>
        <begin position="350"/>
        <end position="369"/>
    </location>
</feature>
<gene>
    <name evidence="3" type="ORF">CFOL_v3_13763</name>
</gene>
<proteinExistence type="predicted"/>
<feature type="domain" description="PWWP" evidence="2">
    <location>
        <begin position="753"/>
        <end position="802"/>
    </location>
</feature>
<dbReference type="EMBL" id="BDDD01000794">
    <property type="protein sequence ID" value="GAV70265.1"/>
    <property type="molecule type" value="Genomic_DNA"/>
</dbReference>
<dbReference type="PANTHER" id="PTHR42851:SF4">
    <property type="entry name" value="PWWP DOMAIN-CONTAINING PROTEIN"/>
    <property type="match status" value="1"/>
</dbReference>
<organism evidence="3 4">
    <name type="scientific">Cephalotus follicularis</name>
    <name type="common">Albany pitcher plant</name>
    <dbReference type="NCBI Taxonomy" id="3775"/>
    <lineage>
        <taxon>Eukaryota</taxon>
        <taxon>Viridiplantae</taxon>
        <taxon>Streptophyta</taxon>
        <taxon>Embryophyta</taxon>
        <taxon>Tracheophyta</taxon>
        <taxon>Spermatophyta</taxon>
        <taxon>Magnoliopsida</taxon>
        <taxon>eudicotyledons</taxon>
        <taxon>Gunneridae</taxon>
        <taxon>Pentapetalae</taxon>
        <taxon>rosids</taxon>
        <taxon>fabids</taxon>
        <taxon>Oxalidales</taxon>
        <taxon>Cephalotaceae</taxon>
        <taxon>Cephalotus</taxon>
    </lineage>
</organism>
<comment type="caution">
    <text evidence="3">The sequence shown here is derived from an EMBL/GenBank/DDBJ whole genome shotgun (WGS) entry which is preliminary data.</text>
</comment>
<feature type="region of interest" description="Disordered" evidence="1">
    <location>
        <begin position="1210"/>
        <end position="1234"/>
    </location>
</feature>
<evidence type="ECO:0000313" key="4">
    <source>
        <dbReference type="Proteomes" id="UP000187406"/>
    </source>
</evidence>
<dbReference type="SMART" id="SM00293">
    <property type="entry name" value="PWWP"/>
    <property type="match status" value="1"/>
</dbReference>
<dbReference type="OrthoDB" id="62853at2759"/>
<dbReference type="PROSITE" id="PS50812">
    <property type="entry name" value="PWWP"/>
    <property type="match status" value="1"/>
</dbReference>
<dbReference type="InParanoid" id="A0A1Q3BQN1"/>
<dbReference type="Proteomes" id="UP000187406">
    <property type="component" value="Unassembled WGS sequence"/>
</dbReference>
<feature type="region of interest" description="Disordered" evidence="1">
    <location>
        <begin position="376"/>
        <end position="419"/>
    </location>
</feature>
<evidence type="ECO:0000313" key="3">
    <source>
        <dbReference type="EMBL" id="GAV70265.1"/>
    </source>
</evidence>
<dbReference type="InterPro" id="IPR053063">
    <property type="entry name" value="PWWP_domain_containing_PDP"/>
</dbReference>
<evidence type="ECO:0000256" key="1">
    <source>
        <dbReference type="SAM" id="MobiDB-lite"/>
    </source>
</evidence>
<name>A0A1Q3BQN1_CEPFO</name>
<feature type="region of interest" description="Disordered" evidence="1">
    <location>
        <begin position="967"/>
        <end position="997"/>
    </location>
</feature>
<dbReference type="PANTHER" id="PTHR42851">
    <property type="entry name" value="ALDOLASE-RELATED"/>
    <property type="match status" value="1"/>
</dbReference>
<feature type="compositionally biased region" description="Basic and acidic residues" evidence="1">
    <location>
        <begin position="401"/>
        <end position="413"/>
    </location>
</feature>